<feature type="domain" description="ABC3 transporter permease C-terminal" evidence="9">
    <location>
        <begin position="279"/>
        <end position="380"/>
    </location>
</feature>
<proteinExistence type="inferred from homology"/>
<dbReference type="InterPro" id="IPR003838">
    <property type="entry name" value="ABC3_permease_C"/>
</dbReference>
<reference evidence="11" key="1">
    <citation type="submission" date="2020-02" db="EMBL/GenBank/DDBJ databases">
        <authorList>
            <person name="Meier V. D."/>
        </authorList>
    </citation>
    <scope>NUCLEOTIDE SEQUENCE</scope>
    <source>
        <strain evidence="11">AVDCRST_MAG42</strain>
    </source>
</reference>
<evidence type="ECO:0000256" key="8">
    <source>
        <dbReference type="SAM" id="Phobius"/>
    </source>
</evidence>
<feature type="transmembrane region" description="Helical" evidence="8">
    <location>
        <begin position="417"/>
        <end position="437"/>
    </location>
</feature>
<feature type="transmembrane region" description="Helical" evidence="8">
    <location>
        <begin position="324"/>
        <end position="351"/>
    </location>
</feature>
<feature type="domain" description="MacB-like periplasmic core" evidence="10">
    <location>
        <begin position="19"/>
        <end position="233"/>
    </location>
</feature>
<sequence length="810" mass="87885">MNSDLRYAFRQLLKAPGFSATAVIALALGIGATTAMFGVIYAFLLRPLPFAEPEKLVMLQSRSTKTGADLGVNYLDFKDWREQSRSFADVAFFNLRWNGNLRSNDGATETLKTTFTTANLFMLLGREPVLGRNLLPADDAVGAPRVMLISHRVWQRSFGGAQTVIGRDINLDGEMRTIVGVMPKDFRFPVQSDVWVPMGAFFEQIGGRSWRADQAIGRLKPGVVREQAAAEMKLIAERLASQHPETNKEVGAAVVPLRQHWTGDVRGSLVVLLAGCGGVLLIACANVGQLLLARATSRQRELLVRAALGASRMRLARQLLTESALIAVLGSCAGVVMAFWLIDIVAASIPVELPFWIQIEANASVLAFTVIIASLSAIAAGSLPAWKTTRVDVSEALKRSGAGTTGGTEVGGRVRDILTAGQVAISIVLLVGASLVLRSMGNLKEVDPGFDARNVLLMEVNPTYRGSESAELRVDRYTRLLDRIARIPGVVATAANNSPPFHAQRPWNRPQPVAEGQSVEQQAANPRVNFQTVSPEYFRLLQIPLQHGRAFDARDKFGAPRVCIVSERLAQRLWPGEDAVGKRLMFGKPDPGEEPDWLVVVGVAADVRHQSLDREAGPDLYNPSTQLAWKQMHFLVRAQPGLEPMSLVSTVQREVAAIEPEVGVFNFVSLGDEVANSLWQPRLRAWLLSFFSLVALLLAATGLYGVIAYRVTQRTREIGIRMALGATRGAIVRLMLSHTMRAVVVGMLAGFAGALLLSRLLQATLFGISSLDLASYGTAAGLLMLSALGACWIPARRVSNADPVKALRTD</sequence>
<name>A0A6J4HEZ1_9BACT</name>
<evidence type="ECO:0000256" key="4">
    <source>
        <dbReference type="ARBA" id="ARBA00022989"/>
    </source>
</evidence>
<feature type="transmembrane region" description="Helical" evidence="8">
    <location>
        <begin position="685"/>
        <end position="706"/>
    </location>
</feature>
<protein>
    <recommendedName>
        <fullName evidence="12">ABC-type antimicrobial peptide transport system, permease component</fullName>
    </recommendedName>
</protein>
<evidence type="ECO:0000259" key="10">
    <source>
        <dbReference type="Pfam" id="PF12704"/>
    </source>
</evidence>
<evidence type="ECO:0000256" key="1">
    <source>
        <dbReference type="ARBA" id="ARBA00004651"/>
    </source>
</evidence>
<evidence type="ECO:0008006" key="12">
    <source>
        <dbReference type="Google" id="ProtNLM"/>
    </source>
</evidence>
<evidence type="ECO:0000256" key="5">
    <source>
        <dbReference type="ARBA" id="ARBA00023136"/>
    </source>
</evidence>
<dbReference type="Pfam" id="PF12704">
    <property type="entry name" value="MacB_PCD"/>
    <property type="match status" value="2"/>
</dbReference>
<evidence type="ECO:0000313" key="11">
    <source>
        <dbReference type="EMBL" id="CAA9220301.1"/>
    </source>
</evidence>
<feature type="domain" description="MacB-like periplasmic core" evidence="10">
    <location>
        <begin position="418"/>
        <end position="641"/>
    </location>
</feature>
<feature type="region of interest" description="Disordered" evidence="7">
    <location>
        <begin position="503"/>
        <end position="523"/>
    </location>
</feature>
<dbReference type="GO" id="GO:0005886">
    <property type="term" value="C:plasma membrane"/>
    <property type="evidence" value="ECO:0007669"/>
    <property type="project" value="UniProtKB-SubCell"/>
</dbReference>
<keyword evidence="5 8" id="KW-0472">Membrane</keyword>
<feature type="transmembrane region" description="Helical" evidence="8">
    <location>
        <begin position="773"/>
        <end position="795"/>
    </location>
</feature>
<dbReference type="PANTHER" id="PTHR30572">
    <property type="entry name" value="MEMBRANE COMPONENT OF TRANSPORTER-RELATED"/>
    <property type="match status" value="1"/>
</dbReference>
<dbReference type="InterPro" id="IPR017800">
    <property type="entry name" value="ADOP"/>
</dbReference>
<keyword evidence="3 8" id="KW-0812">Transmembrane</keyword>
<dbReference type="GO" id="GO:0022857">
    <property type="term" value="F:transmembrane transporter activity"/>
    <property type="evidence" value="ECO:0007669"/>
    <property type="project" value="TreeGrafter"/>
</dbReference>
<feature type="transmembrane region" description="Helical" evidence="8">
    <location>
        <begin position="363"/>
        <end position="386"/>
    </location>
</feature>
<accession>A0A6J4HEZ1</accession>
<feature type="transmembrane region" description="Helical" evidence="8">
    <location>
        <begin position="20"/>
        <end position="45"/>
    </location>
</feature>
<feature type="transmembrane region" description="Helical" evidence="8">
    <location>
        <begin position="743"/>
        <end position="761"/>
    </location>
</feature>
<dbReference type="PANTHER" id="PTHR30572:SF4">
    <property type="entry name" value="ABC TRANSPORTER PERMEASE YTRF"/>
    <property type="match status" value="1"/>
</dbReference>
<gene>
    <name evidence="11" type="ORF">AVDCRST_MAG42-541</name>
</gene>
<feature type="transmembrane region" description="Helical" evidence="8">
    <location>
        <begin position="269"/>
        <end position="292"/>
    </location>
</feature>
<dbReference type="Pfam" id="PF02687">
    <property type="entry name" value="FtsX"/>
    <property type="match status" value="2"/>
</dbReference>
<evidence type="ECO:0000256" key="6">
    <source>
        <dbReference type="ARBA" id="ARBA00038076"/>
    </source>
</evidence>
<dbReference type="InterPro" id="IPR025857">
    <property type="entry name" value="MacB_PCD"/>
</dbReference>
<comment type="similarity">
    <text evidence="6">Belongs to the ABC-4 integral membrane protein family.</text>
</comment>
<organism evidence="11">
    <name type="scientific">uncultured Chthoniobacterales bacterium</name>
    <dbReference type="NCBI Taxonomy" id="1836801"/>
    <lineage>
        <taxon>Bacteria</taxon>
        <taxon>Pseudomonadati</taxon>
        <taxon>Verrucomicrobiota</taxon>
        <taxon>Spartobacteria</taxon>
        <taxon>Chthoniobacterales</taxon>
        <taxon>environmental samples</taxon>
    </lineage>
</organism>
<evidence type="ECO:0000256" key="2">
    <source>
        <dbReference type="ARBA" id="ARBA00022475"/>
    </source>
</evidence>
<dbReference type="InterPro" id="IPR050250">
    <property type="entry name" value="Macrolide_Exporter_MacB"/>
</dbReference>
<evidence type="ECO:0000256" key="3">
    <source>
        <dbReference type="ARBA" id="ARBA00022692"/>
    </source>
</evidence>
<feature type="domain" description="ABC3 transporter permease C-terminal" evidence="9">
    <location>
        <begin position="690"/>
        <end position="803"/>
    </location>
</feature>
<evidence type="ECO:0000256" key="7">
    <source>
        <dbReference type="SAM" id="MobiDB-lite"/>
    </source>
</evidence>
<keyword evidence="4 8" id="KW-1133">Transmembrane helix</keyword>
<comment type="subcellular location">
    <subcellularLocation>
        <location evidence="1">Cell membrane</location>
        <topology evidence="1">Multi-pass membrane protein</topology>
    </subcellularLocation>
</comment>
<dbReference type="EMBL" id="CADCTA010000036">
    <property type="protein sequence ID" value="CAA9220301.1"/>
    <property type="molecule type" value="Genomic_DNA"/>
</dbReference>
<dbReference type="AlphaFoldDB" id="A0A6J4HEZ1"/>
<keyword evidence="2" id="KW-1003">Cell membrane</keyword>
<dbReference type="NCBIfam" id="TIGR03434">
    <property type="entry name" value="ADOP"/>
    <property type="match status" value="1"/>
</dbReference>
<evidence type="ECO:0000259" key="9">
    <source>
        <dbReference type="Pfam" id="PF02687"/>
    </source>
</evidence>